<evidence type="ECO:0000313" key="3">
    <source>
        <dbReference type="Proteomes" id="UP000703269"/>
    </source>
</evidence>
<dbReference type="Proteomes" id="UP000703269">
    <property type="component" value="Unassembled WGS sequence"/>
</dbReference>
<dbReference type="Gene3D" id="1.10.10.60">
    <property type="entry name" value="Homeodomain-like"/>
    <property type="match status" value="1"/>
</dbReference>
<accession>A0A9P3G602</accession>
<name>A0A9P3G602_9APHY</name>
<protein>
    <submittedName>
        <fullName evidence="2">BRCT domain-containing protein</fullName>
    </submittedName>
</protein>
<organism evidence="2 3">
    <name type="scientific">Phanerochaete sordida</name>
    <dbReference type="NCBI Taxonomy" id="48140"/>
    <lineage>
        <taxon>Eukaryota</taxon>
        <taxon>Fungi</taxon>
        <taxon>Dikarya</taxon>
        <taxon>Basidiomycota</taxon>
        <taxon>Agaricomycotina</taxon>
        <taxon>Agaricomycetes</taxon>
        <taxon>Polyporales</taxon>
        <taxon>Phanerochaetaceae</taxon>
        <taxon>Phanerochaete</taxon>
    </lineage>
</organism>
<dbReference type="EMBL" id="BPQB01000008">
    <property type="protein sequence ID" value="GJE88129.1"/>
    <property type="molecule type" value="Genomic_DNA"/>
</dbReference>
<reference evidence="2 3" key="1">
    <citation type="submission" date="2021-08" db="EMBL/GenBank/DDBJ databases">
        <title>Draft Genome Sequence of Phanerochaete sordida strain YK-624.</title>
        <authorList>
            <person name="Mori T."/>
            <person name="Dohra H."/>
            <person name="Suzuki T."/>
            <person name="Kawagishi H."/>
            <person name="Hirai H."/>
        </authorList>
    </citation>
    <scope>NUCLEOTIDE SEQUENCE [LARGE SCALE GENOMIC DNA]</scope>
    <source>
        <strain evidence="2 3">YK-624</strain>
    </source>
</reference>
<evidence type="ECO:0000313" key="2">
    <source>
        <dbReference type="EMBL" id="GJE88129.1"/>
    </source>
</evidence>
<dbReference type="OrthoDB" id="435460at2759"/>
<dbReference type="AlphaFoldDB" id="A0A9P3G602"/>
<proteinExistence type="predicted"/>
<evidence type="ECO:0000256" key="1">
    <source>
        <dbReference type="SAM" id="MobiDB-lite"/>
    </source>
</evidence>
<keyword evidence="3" id="KW-1185">Reference proteome</keyword>
<gene>
    <name evidence="2" type="ORF">PsYK624_042120</name>
</gene>
<sequence>MQIFKENGLSIKFWIRMESTEKLAQELGVKIRAHGGQVVMDREEADIWVIGPSAFKTYKKSSKNDYRHRVEGQGFVQDCIAAKKLLKETVPAKKPMRGRPPGKKILFTSEEDTLLQKWLAMKTPDGLASGGRLGQKLYERLVEAANDPNTPEWAPLSRRSWEGLKQRYKTNKQKFDAKIQCFVDEQGLKSDSRYAYEHDRRVNRRSRLLRQGDGEGPGGVGDGDGDNDNEQGGRGQSDEELLAMDDEDEGKFFDRYSAGFEDYVGNIDELYPSGSDRGGESDPGSQGEFYAGSGDKPEDEGLPPPKQESGSSPYQRAPKAGPSRVPPRG</sequence>
<feature type="region of interest" description="Disordered" evidence="1">
    <location>
        <begin position="204"/>
        <end position="329"/>
    </location>
</feature>
<feature type="compositionally biased region" description="Acidic residues" evidence="1">
    <location>
        <begin position="238"/>
        <end position="249"/>
    </location>
</feature>
<comment type="caution">
    <text evidence="2">The sequence shown here is derived from an EMBL/GenBank/DDBJ whole genome shotgun (WGS) entry which is preliminary data.</text>
</comment>